<evidence type="ECO:0000256" key="8">
    <source>
        <dbReference type="ARBA" id="ARBA00029447"/>
    </source>
</evidence>
<proteinExistence type="inferred from homology"/>
<dbReference type="SMART" id="SM00283">
    <property type="entry name" value="MA"/>
    <property type="match status" value="1"/>
</dbReference>
<dbReference type="Pfam" id="PF00015">
    <property type="entry name" value="MCPsignal"/>
    <property type="match status" value="1"/>
</dbReference>
<dbReference type="CDD" id="cd18773">
    <property type="entry name" value="PDC1_HK_sensor"/>
    <property type="match status" value="1"/>
</dbReference>
<evidence type="ECO:0000256" key="5">
    <source>
        <dbReference type="ARBA" id="ARBA00022989"/>
    </source>
</evidence>
<dbReference type="CDD" id="cd06225">
    <property type="entry name" value="HAMP"/>
    <property type="match status" value="1"/>
</dbReference>
<keyword evidence="2" id="KW-1003">Cell membrane</keyword>
<dbReference type="Pfam" id="PF02743">
    <property type="entry name" value="dCache_1"/>
    <property type="match status" value="1"/>
</dbReference>
<sequence length="673" mass="73864">MKSMKTKLIIYFSILILSISVVLGYISLRTVRQAVTSEVEEALVLLAEEGSRLTATRMEVHYTYLEGLASRERISNPESDLETKIAILLEEVEKTENFLRIGISDLKGNLYLSDSYGIRGSIVDVSEREYYHDSLSGKRGLLPPAISVNVDDHGALIVVYSVPVTYENSIVGVLVAVADANFLNILSDDMGFGDQGYAYIIDGNGIVIAHPNRDRVVNQFNPILEVESNRELTSLAHQFQQMLEEKRGVNSYSFEGNDIYAGYAGVQGTDWIMVITANEEEVMDALPRLQRNIALMVFIILIISIIVCYLIGSSITKPVIATVKHGEKIAALDITEDVPEVFLRRRDEIGTLAAGFQNITDNLREFVRQLADTSQLVAASSQQLTATSQQSATAAEEVARTIEEIARGATDQAKDTEIGVLHINELGGLIEKDQQYIQQLNLSTEEVDNLKNQGFEILKDLVAKTKVNNESTKEIYAIIVNTNDSAEKIEIASQMIRSIAEQTNLLALNAAIEAARAGEAGRGFAVVAEEIRKLAEQSNQFTTEIASIIEELTSKTTHAVTTMQEVEKIVASQGESVEMTNRKFEGIATAIEKIKKAIDIINQSSKTMAGKKNEIVGIIENLSAISEENAAGTEEASAAVEEQTASMEEIANASEGLAKIAEEMQRNINQFKI</sequence>
<dbReference type="InterPro" id="IPR033479">
    <property type="entry name" value="dCache_1"/>
</dbReference>
<name>A0A0D8IA12_9CLOT</name>
<dbReference type="GO" id="GO:0006935">
    <property type="term" value="P:chemotaxis"/>
    <property type="evidence" value="ECO:0007669"/>
    <property type="project" value="UniProtKB-KW"/>
</dbReference>
<evidence type="ECO:0000256" key="4">
    <source>
        <dbReference type="ARBA" id="ARBA00022692"/>
    </source>
</evidence>
<dbReference type="PROSITE" id="PS50111">
    <property type="entry name" value="CHEMOTAXIS_TRANSDUC_2"/>
    <property type="match status" value="1"/>
</dbReference>
<organism evidence="9 10">
    <name type="scientific">Clostridium aceticum</name>
    <dbReference type="NCBI Taxonomy" id="84022"/>
    <lineage>
        <taxon>Bacteria</taxon>
        <taxon>Bacillati</taxon>
        <taxon>Bacillota</taxon>
        <taxon>Clostridia</taxon>
        <taxon>Eubacteriales</taxon>
        <taxon>Clostridiaceae</taxon>
        <taxon>Clostridium</taxon>
    </lineage>
</organism>
<comment type="subcellular location">
    <subcellularLocation>
        <location evidence="1">Cell membrane</location>
        <topology evidence="1">Multi-pass membrane protein</topology>
    </subcellularLocation>
</comment>
<dbReference type="InterPro" id="IPR003660">
    <property type="entry name" value="HAMP_dom"/>
</dbReference>
<dbReference type="OrthoDB" id="597657at2"/>
<dbReference type="InterPro" id="IPR004089">
    <property type="entry name" value="MCPsignal_dom"/>
</dbReference>
<evidence type="ECO:0000256" key="2">
    <source>
        <dbReference type="ARBA" id="ARBA00022475"/>
    </source>
</evidence>
<dbReference type="STRING" id="84022.CACET_c24900"/>
<keyword evidence="6" id="KW-0472">Membrane</keyword>
<gene>
    <name evidence="9" type="primary">tlpB2</name>
    <name evidence="9" type="ORF">CACET_c24900</name>
</gene>
<dbReference type="Gene3D" id="1.10.287.950">
    <property type="entry name" value="Methyl-accepting chemotaxis protein"/>
    <property type="match status" value="1"/>
</dbReference>
<keyword evidence="4" id="KW-0812">Transmembrane</keyword>
<reference evidence="9 10" key="1">
    <citation type="submission" date="2014-10" db="EMBL/GenBank/DDBJ databases">
        <title>Genome sequence of Clostridium aceticum DSM 1496.</title>
        <authorList>
            <person name="Poehlein A."/>
            <person name="Schiel-Bengelsdorf B."/>
            <person name="Gottschalk G."/>
            <person name="Duerre P."/>
            <person name="Daniel R."/>
        </authorList>
    </citation>
    <scope>NUCLEOTIDE SEQUENCE [LARGE SCALE GENOMIC DNA]</scope>
    <source>
        <strain evidence="9 10">DSM 1496</strain>
    </source>
</reference>
<evidence type="ECO:0000256" key="7">
    <source>
        <dbReference type="ARBA" id="ARBA00023224"/>
    </source>
</evidence>
<dbReference type="Gene3D" id="3.30.450.20">
    <property type="entry name" value="PAS domain"/>
    <property type="match status" value="1"/>
</dbReference>
<dbReference type="GO" id="GO:0007165">
    <property type="term" value="P:signal transduction"/>
    <property type="evidence" value="ECO:0007669"/>
    <property type="project" value="UniProtKB-KW"/>
</dbReference>
<dbReference type="RefSeq" id="WP_044824791.1">
    <property type="nucleotide sequence ID" value="NZ_CP009687.1"/>
</dbReference>
<evidence type="ECO:0000256" key="3">
    <source>
        <dbReference type="ARBA" id="ARBA00022500"/>
    </source>
</evidence>
<protein>
    <submittedName>
        <fullName evidence="9">Methyl-accepting chemotaxis protein TlpB</fullName>
    </submittedName>
</protein>
<evidence type="ECO:0000313" key="9">
    <source>
        <dbReference type="EMBL" id="AKL95935.1"/>
    </source>
</evidence>
<dbReference type="GO" id="GO:0005886">
    <property type="term" value="C:plasma membrane"/>
    <property type="evidence" value="ECO:0007669"/>
    <property type="project" value="UniProtKB-SubCell"/>
</dbReference>
<dbReference type="PATRIC" id="fig|84022.5.peg.227"/>
<keyword evidence="10" id="KW-1185">Reference proteome</keyword>
<dbReference type="Proteomes" id="UP000035704">
    <property type="component" value="Chromosome"/>
</dbReference>
<dbReference type="EMBL" id="CP009687">
    <property type="protein sequence ID" value="AKL95935.1"/>
    <property type="molecule type" value="Genomic_DNA"/>
</dbReference>
<evidence type="ECO:0000256" key="6">
    <source>
        <dbReference type="ARBA" id="ARBA00023136"/>
    </source>
</evidence>
<dbReference type="KEGG" id="cace:CACET_c24900"/>
<dbReference type="SMART" id="SM00304">
    <property type="entry name" value="HAMP"/>
    <property type="match status" value="1"/>
</dbReference>
<keyword evidence="3" id="KW-0145">Chemotaxis</keyword>
<dbReference type="CDD" id="cd12912">
    <property type="entry name" value="PDC2_MCP_like"/>
    <property type="match status" value="1"/>
</dbReference>
<dbReference type="PANTHER" id="PTHR32089:SF112">
    <property type="entry name" value="LYSOZYME-LIKE PROTEIN-RELATED"/>
    <property type="match status" value="1"/>
</dbReference>
<dbReference type="PROSITE" id="PS50885">
    <property type="entry name" value="HAMP"/>
    <property type="match status" value="1"/>
</dbReference>
<dbReference type="Pfam" id="PF00672">
    <property type="entry name" value="HAMP"/>
    <property type="match status" value="1"/>
</dbReference>
<dbReference type="PANTHER" id="PTHR32089">
    <property type="entry name" value="METHYL-ACCEPTING CHEMOTAXIS PROTEIN MCPB"/>
    <property type="match status" value="1"/>
</dbReference>
<evidence type="ECO:0000313" key="10">
    <source>
        <dbReference type="Proteomes" id="UP000035704"/>
    </source>
</evidence>
<comment type="similarity">
    <text evidence="8">Belongs to the methyl-accepting chemotaxis (MCP) protein family.</text>
</comment>
<accession>A0A0D8IA12</accession>
<keyword evidence="7" id="KW-0807">Transducer</keyword>
<dbReference type="AlphaFoldDB" id="A0A0D8IA12"/>
<evidence type="ECO:0000256" key="1">
    <source>
        <dbReference type="ARBA" id="ARBA00004651"/>
    </source>
</evidence>
<keyword evidence="5" id="KW-1133">Transmembrane helix</keyword>
<dbReference type="SUPFAM" id="SSF58104">
    <property type="entry name" value="Methyl-accepting chemotaxis protein (MCP) signaling domain"/>
    <property type="match status" value="1"/>
</dbReference>